<evidence type="ECO:0000259" key="4">
    <source>
        <dbReference type="PROSITE" id="PS50932"/>
    </source>
</evidence>
<keyword evidence="1" id="KW-0805">Transcription regulation</keyword>
<dbReference type="InterPro" id="IPR028082">
    <property type="entry name" value="Peripla_BP_I"/>
</dbReference>
<dbReference type="SMART" id="SM00354">
    <property type="entry name" value="HTH_LACI"/>
    <property type="match status" value="1"/>
</dbReference>
<evidence type="ECO:0000313" key="5">
    <source>
        <dbReference type="EMBL" id="CAB4337551.1"/>
    </source>
</evidence>
<organism evidence="5">
    <name type="scientific">freshwater metagenome</name>
    <dbReference type="NCBI Taxonomy" id="449393"/>
    <lineage>
        <taxon>unclassified sequences</taxon>
        <taxon>metagenomes</taxon>
        <taxon>ecological metagenomes</taxon>
    </lineage>
</organism>
<reference evidence="5" key="1">
    <citation type="submission" date="2020-05" db="EMBL/GenBank/DDBJ databases">
        <authorList>
            <person name="Chiriac C."/>
            <person name="Salcher M."/>
            <person name="Ghai R."/>
            <person name="Kavagutti S V."/>
        </authorList>
    </citation>
    <scope>NUCLEOTIDE SEQUENCE</scope>
</reference>
<dbReference type="PANTHER" id="PTHR30146">
    <property type="entry name" value="LACI-RELATED TRANSCRIPTIONAL REPRESSOR"/>
    <property type="match status" value="1"/>
</dbReference>
<dbReference type="Pfam" id="PF00356">
    <property type="entry name" value="LacI"/>
    <property type="match status" value="1"/>
</dbReference>
<dbReference type="SUPFAM" id="SSF53822">
    <property type="entry name" value="Periplasmic binding protein-like I"/>
    <property type="match status" value="1"/>
</dbReference>
<dbReference type="SUPFAM" id="SSF47413">
    <property type="entry name" value="lambda repressor-like DNA-binding domains"/>
    <property type="match status" value="1"/>
</dbReference>
<sequence>MSGIAEIAEEAGVSPATVSRALRGLHHVNYKTRKKVVDAALALDYPVRPDLLPLDARKKSNVVGVITPYLSRWYFAQAINGIEQSLREAGIDLMLFNFSEVEGRKRIFQQRLLREKVDALIIISLPVEDEEFDSLLSLGIPLTLLGFDHENYNSVMVDDVLGGKIATNHLIDYGHKDIAILSGARDIAMNFNVSDNRTLGFIKAMQEANIEWNPENDIRGDYNVQTAEIAMRSFLERKKLPTAIFCHSDEMAIGAMKAIRQKGLRVPEDISVIGFDDHEFAQHIGLTTVSQPPQFLGQMAASAAVESILKPGSQTKHLSVATSLVLRETTARI</sequence>
<dbReference type="PROSITE" id="PS00356">
    <property type="entry name" value="HTH_LACI_1"/>
    <property type="match status" value="1"/>
</dbReference>
<dbReference type="CDD" id="cd06267">
    <property type="entry name" value="PBP1_LacI_sugar_binding-like"/>
    <property type="match status" value="1"/>
</dbReference>
<dbReference type="GO" id="GO:0000976">
    <property type="term" value="F:transcription cis-regulatory region binding"/>
    <property type="evidence" value="ECO:0007669"/>
    <property type="project" value="TreeGrafter"/>
</dbReference>
<gene>
    <name evidence="5" type="ORF">UFOPK3820_00692</name>
</gene>
<feature type="domain" description="HTH lacI-type" evidence="4">
    <location>
        <begin position="2"/>
        <end position="58"/>
    </location>
</feature>
<evidence type="ECO:0000256" key="2">
    <source>
        <dbReference type="ARBA" id="ARBA00023125"/>
    </source>
</evidence>
<dbReference type="InterPro" id="IPR010982">
    <property type="entry name" value="Lambda_DNA-bd_dom_sf"/>
</dbReference>
<dbReference type="Gene3D" id="3.40.50.2300">
    <property type="match status" value="2"/>
</dbReference>
<dbReference type="PANTHER" id="PTHR30146:SF109">
    <property type="entry name" value="HTH-TYPE TRANSCRIPTIONAL REGULATOR GALS"/>
    <property type="match status" value="1"/>
</dbReference>
<proteinExistence type="predicted"/>
<dbReference type="AlphaFoldDB" id="A0A6J5Z4J3"/>
<dbReference type="InterPro" id="IPR046335">
    <property type="entry name" value="LacI/GalR-like_sensor"/>
</dbReference>
<name>A0A6J5Z4J3_9ZZZZ</name>
<dbReference type="PROSITE" id="PS50932">
    <property type="entry name" value="HTH_LACI_2"/>
    <property type="match status" value="1"/>
</dbReference>
<dbReference type="InterPro" id="IPR000843">
    <property type="entry name" value="HTH_LacI"/>
</dbReference>
<dbReference type="EMBL" id="CAESAB010000021">
    <property type="protein sequence ID" value="CAB4337551.1"/>
    <property type="molecule type" value="Genomic_DNA"/>
</dbReference>
<dbReference type="GO" id="GO:0003700">
    <property type="term" value="F:DNA-binding transcription factor activity"/>
    <property type="evidence" value="ECO:0007669"/>
    <property type="project" value="TreeGrafter"/>
</dbReference>
<dbReference type="Gene3D" id="1.10.260.40">
    <property type="entry name" value="lambda repressor-like DNA-binding domains"/>
    <property type="match status" value="1"/>
</dbReference>
<keyword evidence="2" id="KW-0238">DNA-binding</keyword>
<protein>
    <submittedName>
        <fullName evidence="5">Unannotated protein</fullName>
    </submittedName>
</protein>
<dbReference type="Pfam" id="PF13377">
    <property type="entry name" value="Peripla_BP_3"/>
    <property type="match status" value="1"/>
</dbReference>
<evidence type="ECO:0000256" key="1">
    <source>
        <dbReference type="ARBA" id="ARBA00023015"/>
    </source>
</evidence>
<dbReference type="CDD" id="cd01392">
    <property type="entry name" value="HTH_LacI"/>
    <property type="match status" value="1"/>
</dbReference>
<keyword evidence="3" id="KW-0804">Transcription</keyword>
<accession>A0A6J5Z4J3</accession>
<evidence type="ECO:0000256" key="3">
    <source>
        <dbReference type="ARBA" id="ARBA00023163"/>
    </source>
</evidence>